<dbReference type="SMART" id="SM00710">
    <property type="entry name" value="PbH1"/>
    <property type="match status" value="9"/>
</dbReference>
<feature type="domain" description="Carbohydrate-binding/sugar hydrolysis" evidence="3">
    <location>
        <begin position="202"/>
        <end position="401"/>
    </location>
</feature>
<dbReference type="NCBIfam" id="TIGR04247">
    <property type="entry name" value="NosD_copper_fam"/>
    <property type="match status" value="1"/>
</dbReference>
<dbReference type="InterPro" id="IPR051550">
    <property type="entry name" value="SCF-Subunits/Alg-Epimerases"/>
</dbReference>
<feature type="chain" id="PRO_5024881531" evidence="2">
    <location>
        <begin position="29"/>
        <end position="463"/>
    </location>
</feature>
<dbReference type="InterPro" id="IPR011050">
    <property type="entry name" value="Pectin_lyase_fold/virulence"/>
</dbReference>
<dbReference type="InterPro" id="IPR012334">
    <property type="entry name" value="Pectin_lyas_fold"/>
</dbReference>
<feature type="signal peptide" evidence="2">
    <location>
        <begin position="1"/>
        <end position="28"/>
    </location>
</feature>
<sequence length="463" mass="48869">MMHLHLRFAATAFGMAALLAAVPAMTYAAERTVTVAEALSLQTILNAASPGDIIILEAGEYAAPITVDKAVTLAGKPGASVIGNGKGSVITITAPGAAVRGLIIAGSGRDLATLDSGVLAQKTATNARIEDNVIAGNLFGIYLHGAVNSLARANRITGLSEGRRSSAGNGVTVWNAPGARVLDNDIRSGRDGIATMASKRNVFRGNSFRDLRFGIHYMYTNDSEIADNISIGNSVGYAVMFSNRLKITGNRSEGDRDHGLLLNSANGSTITDNTVVGSLQPVDRWLTAGAQSADLGVPKSIDAASKVGDVGGLRLGPEKCVFIYNANKNKFSGNRFEGCATGIHFTAGSEGNAMSGNAFVNNRNQVKYVGTRYMDWSKDGRGNYWSDNPAFDLNGDGIGDSPYRPNDLIDRVLWTSPQAKVLTSSPAVQVIRWAQSQFPALLPGGVVDSYPLMAPLSYKDKRP</sequence>
<organism evidence="4 5">
    <name type="scientific">Pararhizobium antarcticum</name>
    <dbReference type="NCBI Taxonomy" id="1798805"/>
    <lineage>
        <taxon>Bacteria</taxon>
        <taxon>Pseudomonadati</taxon>
        <taxon>Pseudomonadota</taxon>
        <taxon>Alphaproteobacteria</taxon>
        <taxon>Hyphomicrobiales</taxon>
        <taxon>Rhizobiaceae</taxon>
        <taxon>Rhizobium/Agrobacterium group</taxon>
        <taxon>Pararhizobium</taxon>
    </lineage>
</organism>
<keyword evidence="5" id="KW-1185">Reference proteome</keyword>
<comment type="caution">
    <text evidence="4">The sequence shown here is derived from an EMBL/GenBank/DDBJ whole genome shotgun (WGS) entry which is preliminary data.</text>
</comment>
<dbReference type="RefSeq" id="WP_071834732.1">
    <property type="nucleotide sequence ID" value="NZ_LSRP01000111.1"/>
</dbReference>
<dbReference type="Pfam" id="PF05048">
    <property type="entry name" value="NosD"/>
    <property type="match status" value="1"/>
</dbReference>
<dbReference type="SMART" id="SM00722">
    <property type="entry name" value="CASH"/>
    <property type="match status" value="2"/>
</dbReference>
<dbReference type="PANTHER" id="PTHR22990">
    <property type="entry name" value="F-BOX ONLY PROTEIN"/>
    <property type="match status" value="1"/>
</dbReference>
<accession>A0A657LN99</accession>
<proteinExistence type="predicted"/>
<evidence type="ECO:0000256" key="2">
    <source>
        <dbReference type="SAM" id="SignalP"/>
    </source>
</evidence>
<protein>
    <submittedName>
        <fullName evidence="4">Carbohydrate-binding protein</fullName>
    </submittedName>
</protein>
<dbReference type="EMBL" id="LSRP01000111">
    <property type="protein sequence ID" value="OJF92825.1"/>
    <property type="molecule type" value="Genomic_DNA"/>
</dbReference>
<feature type="domain" description="Carbohydrate-binding/sugar hydrolysis" evidence="3">
    <location>
        <begin position="48"/>
        <end position="196"/>
    </location>
</feature>
<dbReference type="Gene3D" id="2.160.20.10">
    <property type="entry name" value="Single-stranded right-handed beta-helix, Pectin lyase-like"/>
    <property type="match status" value="1"/>
</dbReference>
<dbReference type="PANTHER" id="PTHR22990:SF15">
    <property type="entry name" value="F-BOX ONLY PROTEIN 10"/>
    <property type="match status" value="1"/>
</dbReference>
<dbReference type="Proteomes" id="UP000182661">
    <property type="component" value="Unassembled WGS sequence"/>
</dbReference>
<dbReference type="InterPro" id="IPR006633">
    <property type="entry name" value="Carb-bd_sugar_hydrolysis-dom"/>
</dbReference>
<dbReference type="InterPro" id="IPR006626">
    <property type="entry name" value="PbH1"/>
</dbReference>
<dbReference type="InterPro" id="IPR007742">
    <property type="entry name" value="NosD_dom"/>
</dbReference>
<evidence type="ECO:0000313" key="4">
    <source>
        <dbReference type="EMBL" id="OJF92825.1"/>
    </source>
</evidence>
<dbReference type="InterPro" id="IPR026464">
    <property type="entry name" value="NosD_copper_fam"/>
</dbReference>
<name>A0A657LN99_9HYPH</name>
<evidence type="ECO:0000259" key="3">
    <source>
        <dbReference type="SMART" id="SM00722"/>
    </source>
</evidence>
<dbReference type="SUPFAM" id="SSF51126">
    <property type="entry name" value="Pectin lyase-like"/>
    <property type="match status" value="1"/>
</dbReference>
<keyword evidence="2" id="KW-0732">Signal</keyword>
<keyword evidence="1" id="KW-0677">Repeat</keyword>
<evidence type="ECO:0000313" key="5">
    <source>
        <dbReference type="Proteomes" id="UP000182661"/>
    </source>
</evidence>
<reference evidence="4 5" key="1">
    <citation type="submission" date="2016-02" db="EMBL/GenBank/DDBJ databases">
        <title>Genome sequencing of a beta-galactosidase producing bacteria Rhizobium sp. 59.</title>
        <authorList>
            <person name="Wang D."/>
            <person name="Kot W."/>
            <person name="Qin Y."/>
            <person name="Hansen L."/>
            <person name="Naqvi K."/>
            <person name="Rensing C."/>
        </authorList>
    </citation>
    <scope>NUCLEOTIDE SEQUENCE [LARGE SCALE GENOMIC DNA]</scope>
    <source>
        <strain evidence="4 5">59</strain>
    </source>
</reference>
<gene>
    <name evidence="4" type="ORF">AX760_21990</name>
</gene>
<dbReference type="AlphaFoldDB" id="A0A657LN99"/>
<evidence type="ECO:0000256" key="1">
    <source>
        <dbReference type="ARBA" id="ARBA00022737"/>
    </source>
</evidence>